<evidence type="ECO:0000256" key="4">
    <source>
        <dbReference type="ARBA" id="ARBA00022651"/>
    </source>
</evidence>
<comment type="subcellular location">
    <subcellularLocation>
        <location evidence="1">Secreted</location>
    </subcellularLocation>
</comment>
<keyword evidence="6" id="KW-0378">Hydrolase</keyword>
<comment type="caution">
    <text evidence="10">The sequence shown here is derived from an EMBL/GenBank/DDBJ whole genome shotgun (WGS) entry which is preliminary data.</text>
</comment>
<comment type="catalytic activity">
    <reaction evidence="9">
        <text>feruloyl-polysaccharide + H2O = ferulate + polysaccharide.</text>
        <dbReference type="EC" id="3.1.1.73"/>
    </reaction>
</comment>
<dbReference type="EC" id="3.1.1.73" evidence="2"/>
<dbReference type="GO" id="GO:0030600">
    <property type="term" value="F:feruloyl esterase activity"/>
    <property type="evidence" value="ECO:0007669"/>
    <property type="project" value="UniProtKB-EC"/>
</dbReference>
<dbReference type="PANTHER" id="PTHR38050">
    <property type="match status" value="1"/>
</dbReference>
<name>A0A9P1H0B5_9PEZI</name>
<keyword evidence="3" id="KW-0964">Secreted</keyword>
<dbReference type="AlphaFoldDB" id="A0A9P1H0B5"/>
<protein>
    <recommendedName>
        <fullName evidence="2">feruloyl esterase</fullName>
        <ecNumber evidence="2">3.1.1.73</ecNumber>
    </recommendedName>
</protein>
<evidence type="ECO:0000256" key="8">
    <source>
        <dbReference type="ARBA" id="ARBA00023326"/>
    </source>
</evidence>
<evidence type="ECO:0000256" key="3">
    <source>
        <dbReference type="ARBA" id="ARBA00022525"/>
    </source>
</evidence>
<dbReference type="InterPro" id="IPR029058">
    <property type="entry name" value="AB_hydrolase_fold"/>
</dbReference>
<keyword evidence="5" id="KW-0732">Signal</keyword>
<accession>A0A9P1H0B5</accession>
<evidence type="ECO:0000256" key="2">
    <source>
        <dbReference type="ARBA" id="ARBA00013091"/>
    </source>
</evidence>
<keyword evidence="8" id="KW-0624">Polysaccharide degradation</keyword>
<evidence type="ECO:0000256" key="9">
    <source>
        <dbReference type="ARBA" id="ARBA00034075"/>
    </source>
</evidence>
<sequence length="720" mass="79222">MAQAGPVPIGADVVTDFTPYLNTILKRQESAHVDKVGWKSEDQRLHAKGCGLRCSREVASGERKEANADEEPANLIGTIDILSCSDLPFSHQSIPPIGIGDVPIELLRIVFDYLGDEDRPKDYQSSTITDSAKLMEMLTKAESWGLTETLPGHVVGKLIPEENTACQPQVREREWSFHWDSEKPLAADPTPVITETSTDIYEMEDFAHVPPLSQENFSNIEKLLHNQNSTGALSEAKLPSLAAMNTIARVPMEKDNSVVRQLWYCQCLILNLIDMSYSGDGRMMDISEEALELPKLEPTLISLRSESFALSSSPGPSCFTGLIIVCAIYRHIMGAHESIRGVFFPRPDHREIAIRNLNAGAAEAITRLLEQQRGVSRLTSVSDGTIHLLSRTECYGLLGLTLFHAPRRDILNYVRCLGESSPPTVEAYIVATYQAAHYVEGGFHQPVATLWAALILWTFSRFTASADLEQQQGRTVRLDRDWATDEMKAWYDGAENIRGPSMGGRRLGLACFIHNAAVLAARSTGCGKQPSLNTGIYNTTVGAKARQYYVRLPENYDRGHPYRLVFAYHQFGSSMESIVAGEDLDAPLGGALRFFGLLPLANETAIFVVPDGLDRRWANIGGEDIQFFDDMVSTIGNALCIEETLRFSTGFSFGGSMSFAIACARPDIIRAIAVLSGAQLSGCEESEESPYGSRFTDSTAQQTKCSPLRRGGSYAIGLWT</sequence>
<evidence type="ECO:0000256" key="6">
    <source>
        <dbReference type="ARBA" id="ARBA00022801"/>
    </source>
</evidence>
<dbReference type="SUPFAM" id="SSF53474">
    <property type="entry name" value="alpha/beta-Hydrolases"/>
    <property type="match status" value="1"/>
</dbReference>
<keyword evidence="7" id="KW-0119">Carbohydrate metabolism</keyword>
<dbReference type="GO" id="GO:0045493">
    <property type="term" value="P:xylan catabolic process"/>
    <property type="evidence" value="ECO:0007669"/>
    <property type="project" value="UniProtKB-KW"/>
</dbReference>
<keyword evidence="4" id="KW-0858">Xylan degradation</keyword>
<dbReference type="PANTHER" id="PTHR38050:SF3">
    <property type="entry name" value="FERULOYL ESTERASE D"/>
    <property type="match status" value="1"/>
</dbReference>
<dbReference type="EMBL" id="CALLCH030000008">
    <property type="protein sequence ID" value="CAI4213622.1"/>
    <property type="molecule type" value="Genomic_DNA"/>
</dbReference>
<dbReference type="Gene3D" id="3.40.50.1820">
    <property type="entry name" value="alpha/beta hydrolase"/>
    <property type="match status" value="1"/>
</dbReference>
<keyword evidence="11" id="KW-1185">Reference proteome</keyword>
<evidence type="ECO:0000256" key="7">
    <source>
        <dbReference type="ARBA" id="ARBA00023277"/>
    </source>
</evidence>
<evidence type="ECO:0000256" key="1">
    <source>
        <dbReference type="ARBA" id="ARBA00004613"/>
    </source>
</evidence>
<gene>
    <name evidence="10" type="ORF">PPNO1_LOCUS3368</name>
</gene>
<dbReference type="InterPro" id="IPR043595">
    <property type="entry name" value="FaeB/C/D"/>
</dbReference>
<proteinExistence type="predicted"/>
<evidence type="ECO:0000256" key="5">
    <source>
        <dbReference type="ARBA" id="ARBA00022729"/>
    </source>
</evidence>
<dbReference type="GO" id="GO:0005576">
    <property type="term" value="C:extracellular region"/>
    <property type="evidence" value="ECO:0007669"/>
    <property type="project" value="UniProtKB-SubCell"/>
</dbReference>
<dbReference type="Proteomes" id="UP000838763">
    <property type="component" value="Unassembled WGS sequence"/>
</dbReference>
<evidence type="ECO:0000313" key="10">
    <source>
        <dbReference type="EMBL" id="CAI4213622.1"/>
    </source>
</evidence>
<reference evidence="10" key="1">
    <citation type="submission" date="2022-11" db="EMBL/GenBank/DDBJ databases">
        <authorList>
            <person name="Scott C."/>
            <person name="Bruce N."/>
        </authorList>
    </citation>
    <scope>NUCLEOTIDE SEQUENCE</scope>
</reference>
<evidence type="ECO:0000313" key="11">
    <source>
        <dbReference type="Proteomes" id="UP000838763"/>
    </source>
</evidence>
<dbReference type="OrthoDB" id="424610at2759"/>
<organism evidence="10 11">
    <name type="scientific">Parascedosporium putredinis</name>
    <dbReference type="NCBI Taxonomy" id="1442378"/>
    <lineage>
        <taxon>Eukaryota</taxon>
        <taxon>Fungi</taxon>
        <taxon>Dikarya</taxon>
        <taxon>Ascomycota</taxon>
        <taxon>Pezizomycotina</taxon>
        <taxon>Sordariomycetes</taxon>
        <taxon>Hypocreomycetidae</taxon>
        <taxon>Microascales</taxon>
        <taxon>Microascaceae</taxon>
        <taxon>Parascedosporium</taxon>
    </lineage>
</organism>